<feature type="region of interest" description="Disordered" evidence="1">
    <location>
        <begin position="79"/>
        <end position="117"/>
    </location>
</feature>
<keyword evidence="3" id="KW-1185">Reference proteome</keyword>
<protein>
    <submittedName>
        <fullName evidence="2">Uncharacterized protein</fullName>
    </submittedName>
</protein>
<accession>R9NVV0</accession>
<dbReference type="EMBL" id="DF238767">
    <property type="protein sequence ID" value="GAC92561.1"/>
    <property type="molecule type" value="Genomic_DNA"/>
</dbReference>
<evidence type="ECO:0000256" key="1">
    <source>
        <dbReference type="SAM" id="MobiDB-lite"/>
    </source>
</evidence>
<evidence type="ECO:0000313" key="2">
    <source>
        <dbReference type="EMBL" id="GAC92561.1"/>
    </source>
</evidence>
<feature type="compositionally biased region" description="Low complexity" evidence="1">
    <location>
        <begin position="86"/>
        <end position="97"/>
    </location>
</feature>
<evidence type="ECO:0000313" key="3">
    <source>
        <dbReference type="Proteomes" id="UP000014071"/>
    </source>
</evidence>
<organism evidence="2 3">
    <name type="scientific">Pseudozyma hubeiensis (strain SY62)</name>
    <name type="common">Yeast</name>
    <dbReference type="NCBI Taxonomy" id="1305764"/>
    <lineage>
        <taxon>Eukaryota</taxon>
        <taxon>Fungi</taxon>
        <taxon>Dikarya</taxon>
        <taxon>Basidiomycota</taxon>
        <taxon>Ustilaginomycotina</taxon>
        <taxon>Ustilaginomycetes</taxon>
        <taxon>Ustilaginales</taxon>
        <taxon>Ustilaginaceae</taxon>
        <taxon>Pseudozyma</taxon>
    </lineage>
</organism>
<reference evidence="3" key="1">
    <citation type="journal article" date="2013" name="Genome Announc.">
        <title>Draft genome sequence of the basidiomycetous yeast-like fungus Pseudozyma hubeiensis SY62, which produces an abundant amount of the biosurfactant mannosylerythritol lipids.</title>
        <authorList>
            <person name="Konishi M."/>
            <person name="Hatada Y."/>
            <person name="Horiuchi J."/>
        </authorList>
    </citation>
    <scope>NUCLEOTIDE SEQUENCE [LARGE SCALE GENOMIC DNA]</scope>
    <source>
        <strain evidence="3">SY62</strain>
    </source>
</reference>
<dbReference type="Proteomes" id="UP000014071">
    <property type="component" value="Unassembled WGS sequence"/>
</dbReference>
<dbReference type="HOGENOM" id="CLU_2085822_0_0_1"/>
<dbReference type="AlphaFoldDB" id="R9NVV0"/>
<gene>
    <name evidence="2" type="ORF">PHSY_000115</name>
</gene>
<name>R9NVV0_PSEHS</name>
<dbReference type="GeneID" id="24105427"/>
<dbReference type="OrthoDB" id="2555597at2759"/>
<sequence>MQFGLTHHPTSKPLDKSTNMEHCIGILIEPLVGLFTVCTEVFAICIDGCLQTCRESCRCISCCNNSSICNSRYDDEEDEEAQPILQQSQPTAQSQASVDGVKRWSSVSTLRDDSGRS</sequence>
<proteinExistence type="predicted"/>
<dbReference type="RefSeq" id="XP_012186148.1">
    <property type="nucleotide sequence ID" value="XM_012330758.1"/>
</dbReference>